<feature type="region of interest" description="Disordered" evidence="3">
    <location>
        <begin position="319"/>
        <end position="375"/>
    </location>
</feature>
<dbReference type="Gene3D" id="3.20.20.370">
    <property type="entry name" value="Glycoside hydrolase/deacetylase"/>
    <property type="match status" value="1"/>
</dbReference>
<dbReference type="InterPro" id="IPR011330">
    <property type="entry name" value="Glyco_hydro/deAcase_b/a-brl"/>
</dbReference>
<keyword evidence="1" id="KW-0479">Metal-binding</keyword>
<dbReference type="GO" id="GO:0005975">
    <property type="term" value="P:carbohydrate metabolic process"/>
    <property type="evidence" value="ECO:0007669"/>
    <property type="project" value="InterPro"/>
</dbReference>
<dbReference type="OrthoDB" id="407355at2759"/>
<feature type="compositionally biased region" description="Basic and acidic residues" evidence="3">
    <location>
        <begin position="348"/>
        <end position="364"/>
    </location>
</feature>
<keyword evidence="4" id="KW-0732">Signal</keyword>
<dbReference type="GO" id="GO:0016020">
    <property type="term" value="C:membrane"/>
    <property type="evidence" value="ECO:0007669"/>
    <property type="project" value="TreeGrafter"/>
</dbReference>
<name>A0A163K2Z0_ABSGL</name>
<evidence type="ECO:0000256" key="2">
    <source>
        <dbReference type="ARBA" id="ARBA00022801"/>
    </source>
</evidence>
<dbReference type="Proteomes" id="UP000078561">
    <property type="component" value="Unassembled WGS sequence"/>
</dbReference>
<gene>
    <name evidence="6" type="primary">ABSGL_12032.1 scaffold 12361</name>
</gene>
<reference evidence="6" key="1">
    <citation type="submission" date="2016-04" db="EMBL/GenBank/DDBJ databases">
        <authorList>
            <person name="Evans L.H."/>
            <person name="Alamgir A."/>
            <person name="Owens N."/>
            <person name="Weber N.D."/>
            <person name="Virtaneva K."/>
            <person name="Barbian K."/>
            <person name="Babar A."/>
            <person name="Rosenke K."/>
        </authorList>
    </citation>
    <scope>NUCLEOTIDE SEQUENCE [LARGE SCALE GENOMIC DNA]</scope>
    <source>
        <strain evidence="6">CBS 101.48</strain>
    </source>
</reference>
<keyword evidence="2" id="KW-0378">Hydrolase</keyword>
<dbReference type="InParanoid" id="A0A163K2Z0"/>
<dbReference type="OMA" id="TDYDVYM"/>
<proteinExistence type="predicted"/>
<dbReference type="PANTHER" id="PTHR10587">
    <property type="entry name" value="GLYCOSYL TRANSFERASE-RELATED"/>
    <property type="match status" value="1"/>
</dbReference>
<keyword evidence="7" id="KW-1185">Reference proteome</keyword>
<dbReference type="InterPro" id="IPR050248">
    <property type="entry name" value="Polysacc_deacetylase_ArnD"/>
</dbReference>
<dbReference type="PANTHER" id="PTHR10587:SF133">
    <property type="entry name" value="CHITIN DEACETYLASE 1-RELATED"/>
    <property type="match status" value="1"/>
</dbReference>
<evidence type="ECO:0000259" key="5">
    <source>
        <dbReference type="PROSITE" id="PS51677"/>
    </source>
</evidence>
<feature type="domain" description="NodB homology" evidence="5">
    <location>
        <begin position="104"/>
        <end position="295"/>
    </location>
</feature>
<feature type="chain" id="PRO_5007843522" description="NodB homology domain-containing protein" evidence="4">
    <location>
        <begin position="21"/>
        <end position="395"/>
    </location>
</feature>
<dbReference type="AlphaFoldDB" id="A0A163K2Z0"/>
<dbReference type="GO" id="GO:0004099">
    <property type="term" value="F:chitin deacetylase activity"/>
    <property type="evidence" value="ECO:0007669"/>
    <property type="project" value="TreeGrafter"/>
</dbReference>
<dbReference type="SUPFAM" id="SSF88713">
    <property type="entry name" value="Glycoside hydrolase/deacetylase"/>
    <property type="match status" value="1"/>
</dbReference>
<evidence type="ECO:0000256" key="4">
    <source>
        <dbReference type="SAM" id="SignalP"/>
    </source>
</evidence>
<dbReference type="GO" id="GO:0009272">
    <property type="term" value="P:fungal-type cell wall biogenesis"/>
    <property type="evidence" value="ECO:0007669"/>
    <property type="project" value="UniProtKB-ARBA"/>
</dbReference>
<dbReference type="GO" id="GO:0046872">
    <property type="term" value="F:metal ion binding"/>
    <property type="evidence" value="ECO:0007669"/>
    <property type="project" value="UniProtKB-KW"/>
</dbReference>
<evidence type="ECO:0000256" key="1">
    <source>
        <dbReference type="ARBA" id="ARBA00022723"/>
    </source>
</evidence>
<dbReference type="Pfam" id="PF01522">
    <property type="entry name" value="Polysacc_deac_1"/>
    <property type="match status" value="1"/>
</dbReference>
<feature type="signal peptide" evidence="4">
    <location>
        <begin position="1"/>
        <end position="20"/>
    </location>
</feature>
<dbReference type="STRING" id="4829.A0A163K2Z0"/>
<organism evidence="6">
    <name type="scientific">Absidia glauca</name>
    <name type="common">Pin mould</name>
    <dbReference type="NCBI Taxonomy" id="4829"/>
    <lineage>
        <taxon>Eukaryota</taxon>
        <taxon>Fungi</taxon>
        <taxon>Fungi incertae sedis</taxon>
        <taxon>Mucoromycota</taxon>
        <taxon>Mucoromycotina</taxon>
        <taxon>Mucoromycetes</taxon>
        <taxon>Mucorales</taxon>
        <taxon>Cunninghamellaceae</taxon>
        <taxon>Absidia</taxon>
    </lineage>
</organism>
<accession>A0A163K2Z0</accession>
<protein>
    <recommendedName>
        <fullName evidence="5">NodB homology domain-containing protein</fullName>
    </recommendedName>
</protein>
<evidence type="ECO:0000256" key="3">
    <source>
        <dbReference type="SAM" id="MobiDB-lite"/>
    </source>
</evidence>
<evidence type="ECO:0000313" key="7">
    <source>
        <dbReference type="Proteomes" id="UP000078561"/>
    </source>
</evidence>
<sequence>MKNVGSLLIVFALYSQGLLAATTKLSAEESGNDGNSQSGDVVVPRNTKWLAEVDLTQVPKTPVRPVGSGTCEDAKCDGSDNDKCFESCGNKALPSDIYGCPNSQEWALTFDDGPSNFTGQLLDSLDQLNIKATFCVLGSNVKKYPEFVKRAYEAGHHIASHTYSHPHLMSLTNDEIIYEMKATEEAIRDVIGIRPTYVRPPFGEADDRVKALMKSMGYKILLWNVDPTDYDVYSLPNAAAKIQGAFKAAANGVDTGLNSHDEPGYISLQHDLYKSSIDQVPDVIDFLTKKGYAFKTAAECIGDANPHAPVIPEGRLKAQSNAEEEVKPVDANPPKEQPASLPPSPPAQEEKKESDNGKKNEPKTADLPSPTSAASITHPSAYVAFFVFALLSLLS</sequence>
<evidence type="ECO:0000313" key="6">
    <source>
        <dbReference type="EMBL" id="SAM06156.1"/>
    </source>
</evidence>
<dbReference type="EMBL" id="LT554490">
    <property type="protein sequence ID" value="SAM06156.1"/>
    <property type="molecule type" value="Genomic_DNA"/>
</dbReference>
<dbReference type="InterPro" id="IPR002509">
    <property type="entry name" value="NODB_dom"/>
</dbReference>
<dbReference type="PROSITE" id="PS51677">
    <property type="entry name" value="NODB"/>
    <property type="match status" value="1"/>
</dbReference>